<protein>
    <submittedName>
        <fullName evidence="2">Pumilio 2-like</fullName>
    </submittedName>
</protein>
<organism evidence="2 3">
    <name type="scientific">Trifolium medium</name>
    <dbReference type="NCBI Taxonomy" id="97028"/>
    <lineage>
        <taxon>Eukaryota</taxon>
        <taxon>Viridiplantae</taxon>
        <taxon>Streptophyta</taxon>
        <taxon>Embryophyta</taxon>
        <taxon>Tracheophyta</taxon>
        <taxon>Spermatophyta</taxon>
        <taxon>Magnoliopsida</taxon>
        <taxon>eudicotyledons</taxon>
        <taxon>Gunneridae</taxon>
        <taxon>Pentapetalae</taxon>
        <taxon>rosids</taxon>
        <taxon>fabids</taxon>
        <taxon>Fabales</taxon>
        <taxon>Fabaceae</taxon>
        <taxon>Papilionoideae</taxon>
        <taxon>50 kb inversion clade</taxon>
        <taxon>NPAAA clade</taxon>
        <taxon>Hologalegina</taxon>
        <taxon>IRL clade</taxon>
        <taxon>Trifolieae</taxon>
        <taxon>Trifolium</taxon>
    </lineage>
</organism>
<feature type="compositionally biased region" description="Basic and acidic residues" evidence="1">
    <location>
        <begin position="1"/>
        <end position="12"/>
    </location>
</feature>
<name>A0A392TC28_9FABA</name>
<dbReference type="EMBL" id="LXQA010550265">
    <property type="protein sequence ID" value="MCI58691.1"/>
    <property type="molecule type" value="Genomic_DNA"/>
</dbReference>
<evidence type="ECO:0000313" key="2">
    <source>
        <dbReference type="EMBL" id="MCI58691.1"/>
    </source>
</evidence>
<proteinExistence type="predicted"/>
<keyword evidence="3" id="KW-1185">Reference proteome</keyword>
<dbReference type="Proteomes" id="UP000265520">
    <property type="component" value="Unassembled WGS sequence"/>
</dbReference>
<evidence type="ECO:0000313" key="3">
    <source>
        <dbReference type="Proteomes" id="UP000265520"/>
    </source>
</evidence>
<evidence type="ECO:0000256" key="1">
    <source>
        <dbReference type="SAM" id="MobiDB-lite"/>
    </source>
</evidence>
<accession>A0A392TC28</accession>
<feature type="region of interest" description="Disordered" evidence="1">
    <location>
        <begin position="1"/>
        <end position="26"/>
    </location>
</feature>
<comment type="caution">
    <text evidence="2">The sequence shown here is derived from an EMBL/GenBank/DDBJ whole genome shotgun (WGS) entry which is preliminary data.</text>
</comment>
<dbReference type="AlphaFoldDB" id="A0A392TC28"/>
<sequence length="90" mass="9668">MLLRDQRRHEVDDHEPELNLYRSGSAPPTVDGSLSAVGGLFGGGSTAAAAAISEFSGNGFGSEEELRSDPAYLQYYYSNVNLNPRLPPPL</sequence>
<feature type="non-terminal residue" evidence="2">
    <location>
        <position position="90"/>
    </location>
</feature>
<reference evidence="2 3" key="1">
    <citation type="journal article" date="2018" name="Front. Plant Sci.">
        <title>Red Clover (Trifolium pratense) and Zigzag Clover (T. medium) - A Picture of Genomic Similarities and Differences.</title>
        <authorList>
            <person name="Dluhosova J."/>
            <person name="Istvanek J."/>
            <person name="Nedelnik J."/>
            <person name="Repkova J."/>
        </authorList>
    </citation>
    <scope>NUCLEOTIDE SEQUENCE [LARGE SCALE GENOMIC DNA]</scope>
    <source>
        <strain evidence="3">cv. 10/8</strain>
        <tissue evidence="2">Leaf</tissue>
    </source>
</reference>